<proteinExistence type="inferred from homology"/>
<dbReference type="Gene3D" id="1.10.1450.10">
    <property type="entry name" value="Tetraspanin"/>
    <property type="match status" value="1"/>
</dbReference>
<keyword evidence="3 6" id="KW-0812">Transmembrane</keyword>
<dbReference type="SUPFAM" id="SSF48652">
    <property type="entry name" value="Tetraspanin"/>
    <property type="match status" value="1"/>
</dbReference>
<dbReference type="PIRSF" id="PIRSF002419">
    <property type="entry name" value="Tetraspanin"/>
    <property type="match status" value="1"/>
</dbReference>
<dbReference type="GO" id="GO:0005886">
    <property type="term" value="C:plasma membrane"/>
    <property type="evidence" value="ECO:0007669"/>
    <property type="project" value="TreeGrafter"/>
</dbReference>
<dbReference type="OMA" id="CSLFRMI"/>
<feature type="transmembrane region" description="Helical" evidence="6">
    <location>
        <begin position="216"/>
        <end position="243"/>
    </location>
</feature>
<dbReference type="RefSeq" id="XP_018015337.1">
    <property type="nucleotide sequence ID" value="XM_018159848.2"/>
</dbReference>
<sequence>MGHGAEMDGCGKCARIFMFISNFIIWVGSILLLALGIWTVVDKPYLEDLLGTQVYAAAAYIIIAVGVVAFFISFLGCFGALKEIKCLLLLYFIITLLLFIVLLVGGILGYVYRGKAQETVHTTLIQKVREYDPASTTSRLTRAFDDTQAALKCCGVDGRGDWVTFNKNFATTGKQVPKSCCMTSSSGNLLDCETAPNNNTAYAVGCYADAKEMVEYYGLIIGGVGVIIALLMLLGLVFSMVLFKMIN</sequence>
<dbReference type="Pfam" id="PF00335">
    <property type="entry name" value="Tetraspanin"/>
    <property type="match status" value="1"/>
</dbReference>
<dbReference type="PANTHER" id="PTHR19282">
    <property type="entry name" value="TETRASPANIN"/>
    <property type="match status" value="1"/>
</dbReference>
<comment type="subcellular location">
    <subcellularLocation>
        <location evidence="1 6">Membrane</location>
        <topology evidence="1 6">Multi-pass membrane protein</topology>
    </subcellularLocation>
</comment>
<feature type="transmembrane region" description="Helical" evidence="6">
    <location>
        <begin position="88"/>
        <end position="112"/>
    </location>
</feature>
<dbReference type="InterPro" id="IPR018499">
    <property type="entry name" value="Tetraspanin/Peripherin"/>
</dbReference>
<evidence type="ECO:0000256" key="4">
    <source>
        <dbReference type="ARBA" id="ARBA00022989"/>
    </source>
</evidence>
<dbReference type="OrthoDB" id="438211at2759"/>
<evidence type="ECO:0000256" key="1">
    <source>
        <dbReference type="ARBA" id="ARBA00004141"/>
    </source>
</evidence>
<name>A0A8B7NNR2_HYAAZ</name>
<dbReference type="InterPro" id="IPR000301">
    <property type="entry name" value="Tetraspanin_animals"/>
</dbReference>
<dbReference type="KEGG" id="hazt:108672213"/>
<organism evidence="7 8">
    <name type="scientific">Hyalella azteca</name>
    <name type="common">Amphipod</name>
    <dbReference type="NCBI Taxonomy" id="294128"/>
    <lineage>
        <taxon>Eukaryota</taxon>
        <taxon>Metazoa</taxon>
        <taxon>Ecdysozoa</taxon>
        <taxon>Arthropoda</taxon>
        <taxon>Crustacea</taxon>
        <taxon>Multicrustacea</taxon>
        <taxon>Malacostraca</taxon>
        <taxon>Eumalacostraca</taxon>
        <taxon>Peracarida</taxon>
        <taxon>Amphipoda</taxon>
        <taxon>Senticaudata</taxon>
        <taxon>Talitrida</taxon>
        <taxon>Talitroidea</taxon>
        <taxon>Hyalellidae</taxon>
        <taxon>Hyalella</taxon>
    </lineage>
</organism>
<evidence type="ECO:0000256" key="2">
    <source>
        <dbReference type="ARBA" id="ARBA00006840"/>
    </source>
</evidence>
<evidence type="ECO:0000256" key="5">
    <source>
        <dbReference type="ARBA" id="ARBA00023136"/>
    </source>
</evidence>
<gene>
    <name evidence="8" type="primary">LOC108672213</name>
</gene>
<dbReference type="GeneID" id="108672213"/>
<evidence type="ECO:0000256" key="6">
    <source>
        <dbReference type="RuleBase" id="RU361218"/>
    </source>
</evidence>
<dbReference type="InterPro" id="IPR018503">
    <property type="entry name" value="Tetraspanin_CS"/>
</dbReference>
<dbReference type="PROSITE" id="PS00421">
    <property type="entry name" value="TM4_1"/>
    <property type="match status" value="1"/>
</dbReference>
<keyword evidence="7" id="KW-1185">Reference proteome</keyword>
<dbReference type="PRINTS" id="PR00259">
    <property type="entry name" value="TMFOUR"/>
</dbReference>
<dbReference type="Proteomes" id="UP000694843">
    <property type="component" value="Unplaced"/>
</dbReference>
<reference evidence="8" key="1">
    <citation type="submission" date="2025-08" db="UniProtKB">
        <authorList>
            <consortium name="RefSeq"/>
        </authorList>
    </citation>
    <scope>IDENTIFICATION</scope>
</reference>
<dbReference type="AlphaFoldDB" id="A0A8B7NNR2"/>
<feature type="transmembrane region" description="Helical" evidence="6">
    <location>
        <begin position="16"/>
        <end position="38"/>
    </location>
</feature>
<keyword evidence="4 6" id="KW-1133">Transmembrane helix</keyword>
<evidence type="ECO:0000313" key="7">
    <source>
        <dbReference type="Proteomes" id="UP000694843"/>
    </source>
</evidence>
<dbReference type="PANTHER" id="PTHR19282:SF527">
    <property type="entry name" value="TETRASPANIN"/>
    <property type="match status" value="1"/>
</dbReference>
<protein>
    <recommendedName>
        <fullName evidence="6">Tetraspanin</fullName>
    </recommendedName>
</protein>
<evidence type="ECO:0000256" key="3">
    <source>
        <dbReference type="ARBA" id="ARBA00022692"/>
    </source>
</evidence>
<accession>A0A8B7NNR2</accession>
<feature type="transmembrane region" description="Helical" evidence="6">
    <location>
        <begin position="58"/>
        <end position="81"/>
    </location>
</feature>
<comment type="similarity">
    <text evidence="2 6">Belongs to the tetraspanin (TM4SF) family.</text>
</comment>
<evidence type="ECO:0000313" key="8">
    <source>
        <dbReference type="RefSeq" id="XP_018015337.1"/>
    </source>
</evidence>
<dbReference type="InterPro" id="IPR008952">
    <property type="entry name" value="Tetraspanin_EC2_sf"/>
</dbReference>
<keyword evidence="5 6" id="KW-0472">Membrane</keyword>